<keyword evidence="3" id="KW-0418">Kinase</keyword>
<dbReference type="InterPro" id="IPR052735">
    <property type="entry name" value="NAD_biosynth-regulator"/>
</dbReference>
<evidence type="ECO:0000313" key="3">
    <source>
        <dbReference type="EMBL" id="MBY0098495.1"/>
    </source>
</evidence>
<feature type="domain" description="Cytidyltransferase-like" evidence="1">
    <location>
        <begin position="5"/>
        <end position="146"/>
    </location>
</feature>
<keyword evidence="3" id="KW-0808">Transferase</keyword>
<accession>A0ABS7K8U5</accession>
<proteinExistence type="predicted"/>
<organism evidence="3 4">
    <name type="scientific">Mesobacillus maritimus</name>
    <dbReference type="NCBI Taxonomy" id="1643336"/>
    <lineage>
        <taxon>Bacteria</taxon>
        <taxon>Bacillati</taxon>
        <taxon>Bacillota</taxon>
        <taxon>Bacilli</taxon>
        <taxon>Bacillales</taxon>
        <taxon>Bacillaceae</taxon>
        <taxon>Mesobacillus</taxon>
    </lineage>
</organism>
<sequence>MTVGFFGGKFLPLHLGHVFAIIQASTIVEELYLVLSHSEKRDKELCENTKMKYVESRVRLRWLHQLVKDMDHVKVIQVEDRYSNEDYNWEEGAVEIKKKIGKPIDYVFSSEHEYEAIFAKLYPEATHFLIDEERNTVPISATQIREEGVFKHWNFLPDEVKPHFVKKVVIVGTESCGKSTLTHNLAKIYNTSFVEEYGRTHCERIGGCDGIMFEEDYPLIAYTQKVNEFEAMKKANKVVFIDTEATVTQFYSELYNHHHQPVLDEVANLQDYDLCLYLEPDVRWVDDGLRFHGEQNVRLTNNRRLKQLLSKNNIDFIPLTGDYNEKLKQSIKYVQALLTE</sequence>
<protein>
    <submittedName>
        <fullName evidence="3">Multifunctional transcriptional regulator/nicotinamide-nucleotide adenylyltransferase/ribosylnicotinamide kinase NadR</fullName>
        <ecNumber evidence="3">2.7.1.22</ecNumber>
        <ecNumber evidence="3">2.7.7.1</ecNumber>
    </submittedName>
</protein>
<dbReference type="Gene3D" id="3.40.50.300">
    <property type="entry name" value="P-loop containing nucleotide triphosphate hydrolases"/>
    <property type="match status" value="1"/>
</dbReference>
<dbReference type="NCBIfam" id="NF005988">
    <property type="entry name" value="PRK08099.1"/>
    <property type="match status" value="1"/>
</dbReference>
<dbReference type="NCBIfam" id="TIGR00125">
    <property type="entry name" value="cyt_tran_rel"/>
    <property type="match status" value="1"/>
</dbReference>
<dbReference type="InterPro" id="IPR014729">
    <property type="entry name" value="Rossmann-like_a/b/a_fold"/>
</dbReference>
<evidence type="ECO:0000259" key="1">
    <source>
        <dbReference type="Pfam" id="PF01467"/>
    </source>
</evidence>
<gene>
    <name evidence="3" type="primary">nadR</name>
    <name evidence="3" type="ORF">H0185_17055</name>
</gene>
<dbReference type="GO" id="GO:0000309">
    <property type="term" value="F:nicotinamide-nucleotide adenylyltransferase activity"/>
    <property type="evidence" value="ECO:0007669"/>
    <property type="project" value="UniProtKB-EC"/>
</dbReference>
<feature type="domain" description="NadR/Ttd14 AAA" evidence="2">
    <location>
        <begin position="167"/>
        <end position="326"/>
    </location>
</feature>
<dbReference type="PANTHER" id="PTHR37512:SF1">
    <property type="entry name" value="NADR_TTD14 AAA DOMAIN-CONTAINING PROTEIN"/>
    <property type="match status" value="1"/>
</dbReference>
<dbReference type="GO" id="GO:0050262">
    <property type="term" value="F:ribosylnicotinamide kinase activity"/>
    <property type="evidence" value="ECO:0007669"/>
    <property type="project" value="UniProtKB-EC"/>
</dbReference>
<dbReference type="Pfam" id="PF01467">
    <property type="entry name" value="CTP_transf_like"/>
    <property type="match status" value="1"/>
</dbReference>
<dbReference type="InterPro" id="IPR038727">
    <property type="entry name" value="NadR/Ttd14_AAA_dom"/>
</dbReference>
<evidence type="ECO:0000259" key="2">
    <source>
        <dbReference type="Pfam" id="PF13521"/>
    </source>
</evidence>
<dbReference type="InterPro" id="IPR027417">
    <property type="entry name" value="P-loop_NTPase"/>
</dbReference>
<comment type="caution">
    <text evidence="3">The sequence shown here is derived from an EMBL/GenBank/DDBJ whole genome shotgun (WGS) entry which is preliminary data.</text>
</comment>
<dbReference type="InterPro" id="IPR016429">
    <property type="entry name" value="NAD_NadR"/>
</dbReference>
<dbReference type="SUPFAM" id="SSF52374">
    <property type="entry name" value="Nucleotidylyl transferase"/>
    <property type="match status" value="1"/>
</dbReference>
<dbReference type="RefSeq" id="WP_221874714.1">
    <property type="nucleotide sequence ID" value="NZ_JACWFH010000024.1"/>
</dbReference>
<dbReference type="Pfam" id="PF13521">
    <property type="entry name" value="AAA_28"/>
    <property type="match status" value="1"/>
</dbReference>
<dbReference type="EC" id="2.7.7.1" evidence="3"/>
<dbReference type="EMBL" id="JACWFH010000024">
    <property type="protein sequence ID" value="MBY0098495.1"/>
    <property type="molecule type" value="Genomic_DNA"/>
</dbReference>
<dbReference type="EC" id="2.7.1.22" evidence="3"/>
<dbReference type="Proteomes" id="UP000769780">
    <property type="component" value="Unassembled WGS sequence"/>
</dbReference>
<dbReference type="InterPro" id="IPR004821">
    <property type="entry name" value="Cyt_trans-like"/>
</dbReference>
<dbReference type="SUPFAM" id="SSF52540">
    <property type="entry name" value="P-loop containing nucleoside triphosphate hydrolases"/>
    <property type="match status" value="1"/>
</dbReference>
<dbReference type="Gene3D" id="3.40.50.620">
    <property type="entry name" value="HUPs"/>
    <property type="match status" value="1"/>
</dbReference>
<keyword evidence="4" id="KW-1185">Reference proteome</keyword>
<keyword evidence="3" id="KW-0548">Nucleotidyltransferase</keyword>
<reference evidence="3 4" key="1">
    <citation type="submission" date="2020-07" db="EMBL/GenBank/DDBJ databases">
        <title>Fungal Genomes of the International Space Station.</title>
        <authorList>
            <person name="Seuylemezian A."/>
            <person name="Singh N.K."/>
            <person name="Wood J."/>
            <person name="Venkateswaran K."/>
        </authorList>
    </citation>
    <scope>NUCLEOTIDE SEQUENCE [LARGE SCALE GENOMIC DNA]</scope>
    <source>
        <strain evidence="3 4">PL-B2</strain>
    </source>
</reference>
<name>A0ABS7K8U5_9BACI</name>
<dbReference type="PANTHER" id="PTHR37512">
    <property type="entry name" value="TRIFUNCTIONAL NAD BIOSYNTHESIS/REGULATOR PROTEIN NADR"/>
    <property type="match status" value="1"/>
</dbReference>
<evidence type="ECO:0000313" key="4">
    <source>
        <dbReference type="Proteomes" id="UP000769780"/>
    </source>
</evidence>
<dbReference type="PIRSF" id="PIRSF004776">
    <property type="entry name" value="NadR_NMNAT/RNK"/>
    <property type="match status" value="1"/>
</dbReference>